<reference evidence="1" key="1">
    <citation type="journal article" date="2015" name="Nature">
        <title>Complex archaea that bridge the gap between prokaryotes and eukaryotes.</title>
        <authorList>
            <person name="Spang A."/>
            <person name="Saw J.H."/>
            <person name="Jorgensen S.L."/>
            <person name="Zaremba-Niedzwiedzka K."/>
            <person name="Martijn J."/>
            <person name="Lind A.E."/>
            <person name="van Eijk R."/>
            <person name="Schleper C."/>
            <person name="Guy L."/>
            <person name="Ettema T.J."/>
        </authorList>
    </citation>
    <scope>NUCLEOTIDE SEQUENCE</scope>
</reference>
<organism evidence="1">
    <name type="scientific">marine sediment metagenome</name>
    <dbReference type="NCBI Taxonomy" id="412755"/>
    <lineage>
        <taxon>unclassified sequences</taxon>
        <taxon>metagenomes</taxon>
        <taxon>ecological metagenomes</taxon>
    </lineage>
</organism>
<dbReference type="EMBL" id="LAZR01010775">
    <property type="protein sequence ID" value="KKM65126.1"/>
    <property type="molecule type" value="Genomic_DNA"/>
</dbReference>
<comment type="caution">
    <text evidence="1">The sequence shown here is derived from an EMBL/GenBank/DDBJ whole genome shotgun (WGS) entry which is preliminary data.</text>
</comment>
<protein>
    <submittedName>
        <fullName evidence="1">Uncharacterized protein</fullName>
    </submittedName>
</protein>
<name>A0A0F9JRQ2_9ZZZZ</name>
<sequence>MVDVGKEGLKALGKAKKMGSRLVFEYFLEEHRPQLIKEFQEVLNGITPEKMVEMVAAREFPHFAQKSLRDLHGYEDYIEHITAKRLFEALAEARLDLAQAIWDVGDDGVRYMREFRRHYLDRIINAGDHEAEQSSPESAGDVVVLECDICNKSWPAQRNELPEVIECPFCHESAPG</sequence>
<evidence type="ECO:0000313" key="1">
    <source>
        <dbReference type="EMBL" id="KKM65126.1"/>
    </source>
</evidence>
<dbReference type="AlphaFoldDB" id="A0A0F9JRQ2"/>
<proteinExistence type="predicted"/>
<accession>A0A0F9JRQ2</accession>
<gene>
    <name evidence="1" type="ORF">LCGC14_1494500</name>
</gene>